<gene>
    <name evidence="1" type="ORF">FH972_021610</name>
</gene>
<comment type="caution">
    <text evidence="1">The sequence shown here is derived from an EMBL/GenBank/DDBJ whole genome shotgun (WGS) entry which is preliminary data.</text>
</comment>
<dbReference type="Proteomes" id="UP000327013">
    <property type="component" value="Unassembled WGS sequence"/>
</dbReference>
<keyword evidence="2" id="KW-1185">Reference proteome</keyword>
<name>A0A5N6KQD9_9ROSI</name>
<reference evidence="1 2" key="1">
    <citation type="submission" date="2019-06" db="EMBL/GenBank/DDBJ databases">
        <title>A chromosomal-level reference genome of Carpinus fangiana (Coryloideae, Betulaceae).</title>
        <authorList>
            <person name="Yang X."/>
            <person name="Wang Z."/>
            <person name="Zhang L."/>
            <person name="Hao G."/>
            <person name="Liu J."/>
            <person name="Yang Y."/>
        </authorList>
    </citation>
    <scope>NUCLEOTIDE SEQUENCE [LARGE SCALE GENOMIC DNA]</scope>
    <source>
        <strain evidence="1">Cfa_2016G</strain>
        <tissue evidence="1">Leaf</tissue>
    </source>
</reference>
<organism evidence="1 2">
    <name type="scientific">Carpinus fangiana</name>
    <dbReference type="NCBI Taxonomy" id="176857"/>
    <lineage>
        <taxon>Eukaryota</taxon>
        <taxon>Viridiplantae</taxon>
        <taxon>Streptophyta</taxon>
        <taxon>Embryophyta</taxon>
        <taxon>Tracheophyta</taxon>
        <taxon>Spermatophyta</taxon>
        <taxon>Magnoliopsida</taxon>
        <taxon>eudicotyledons</taxon>
        <taxon>Gunneridae</taxon>
        <taxon>Pentapetalae</taxon>
        <taxon>rosids</taxon>
        <taxon>fabids</taxon>
        <taxon>Fagales</taxon>
        <taxon>Betulaceae</taxon>
        <taxon>Carpinus</taxon>
    </lineage>
</organism>
<evidence type="ECO:0000313" key="1">
    <source>
        <dbReference type="EMBL" id="KAB8337309.1"/>
    </source>
</evidence>
<proteinExistence type="predicted"/>
<sequence>MTMAKPRTAPNDVLRKARSARDFALSLHEVDNWMVMMHSLVETRYSDTIQILRVIKCCSHHGLHLLFHAIDALLGLDG</sequence>
<protein>
    <submittedName>
        <fullName evidence="1">Uncharacterized protein</fullName>
    </submittedName>
</protein>
<dbReference type="AlphaFoldDB" id="A0A5N6KQD9"/>
<dbReference type="EMBL" id="VIBQ01000009">
    <property type="protein sequence ID" value="KAB8337309.1"/>
    <property type="molecule type" value="Genomic_DNA"/>
</dbReference>
<accession>A0A5N6KQD9</accession>
<evidence type="ECO:0000313" key="2">
    <source>
        <dbReference type="Proteomes" id="UP000327013"/>
    </source>
</evidence>